<keyword evidence="4" id="KW-0297">G-protein coupled receptor</keyword>
<organism evidence="13 14">
    <name type="scientific">Seminavis robusta</name>
    <dbReference type="NCBI Taxonomy" id="568900"/>
    <lineage>
        <taxon>Eukaryota</taxon>
        <taxon>Sar</taxon>
        <taxon>Stramenopiles</taxon>
        <taxon>Ochrophyta</taxon>
        <taxon>Bacillariophyta</taxon>
        <taxon>Bacillariophyceae</taxon>
        <taxon>Bacillariophycidae</taxon>
        <taxon>Naviculales</taxon>
        <taxon>Naviculaceae</taxon>
        <taxon>Seminavis</taxon>
    </lineage>
</organism>
<evidence type="ECO:0000256" key="9">
    <source>
        <dbReference type="SAM" id="MobiDB-lite"/>
    </source>
</evidence>
<evidence type="ECO:0000256" key="6">
    <source>
        <dbReference type="ARBA" id="ARBA00023170"/>
    </source>
</evidence>
<keyword evidence="14" id="KW-1185">Reference proteome</keyword>
<keyword evidence="2 10" id="KW-0812">Transmembrane</keyword>
<feature type="transmembrane region" description="Helical" evidence="10">
    <location>
        <begin position="504"/>
        <end position="524"/>
    </location>
</feature>
<evidence type="ECO:0000313" key="14">
    <source>
        <dbReference type="Proteomes" id="UP001153069"/>
    </source>
</evidence>
<evidence type="ECO:0000256" key="4">
    <source>
        <dbReference type="ARBA" id="ARBA00023040"/>
    </source>
</evidence>
<gene>
    <name evidence="13" type="ORF">SEMRO_401_G135250.1</name>
</gene>
<feature type="chain" id="PRO_5040513386" evidence="11">
    <location>
        <begin position="24"/>
        <end position="719"/>
    </location>
</feature>
<evidence type="ECO:0000256" key="11">
    <source>
        <dbReference type="SAM" id="SignalP"/>
    </source>
</evidence>
<sequence length="719" mass="80335">MITRKFFLQLLLMLAMAIPVVPADGSSSSVATGSSTGNTGSIELRTRLVLDIPPYVSSHTSYNDQEQTFEYQGLLPDLLREIQRVALQEDNVTLTFALQPVHYSNSVYSDTLSYLAANCNTTANPMALQDCNQLDLAVGDFWSTSQTYQNVFTPTLLSTGIASLSLHTPSSSKSSSAQLQELQELPNSLLQAQTLKAPICLATSNRIQAAVFTQYPQLHIVQECARPQDCLAHLQNNTCHLLVHDQMALREYEDDFLLTVEDTLPRYDVAWPMNPRLDTTLQANLRKWIYSIRESGFLIHHITPQQHDHYHPQEDLSSSYVYQADEAEEGIPDELRKAANAMVGINFVAVAICGLWVIVHRKRPKVKVAQVPFLLLILLGCFISTSTILAMGRDPDYNNNNDNNNQGNVAGCMAVPWLYSVGFSITFGTLLAKIRRVYLLFKAAASLKRTTISSTSTYITVACIVGVDVAILTIWSIVDPLTQQQPEDDEFMEEEHGYCTSQHWVVFASIIAAYHLVLMGFACYKSYLARHVPAEFSEGNYLSLAVISNMQIFLVGVPVLIIVGLDSQTSYFVKSVIIWMNDFVVLVLVFGNLISRVHCGRRDNKEGELIQTAIKAFQEHEKESAEIASEFYQQSERVLRNMSMNMSLSMPVSPLFHSSCVSEAFTEVDEPISQISQHKVLEEFEDEDEESHGQSKSLEDMFEAGGSSKTCLEADSWHN</sequence>
<evidence type="ECO:0000256" key="3">
    <source>
        <dbReference type="ARBA" id="ARBA00022989"/>
    </source>
</evidence>
<feature type="transmembrane region" description="Helical" evidence="10">
    <location>
        <begin position="371"/>
        <end position="393"/>
    </location>
</feature>
<dbReference type="PROSITE" id="PS50259">
    <property type="entry name" value="G_PROTEIN_RECEP_F3_4"/>
    <property type="match status" value="1"/>
</dbReference>
<dbReference type="PANTHER" id="PTHR10519:SF20">
    <property type="entry name" value="G-PROTEIN COUPLED RECEPTOR 156-RELATED"/>
    <property type="match status" value="1"/>
</dbReference>
<dbReference type="PANTHER" id="PTHR10519">
    <property type="entry name" value="GABA-B RECEPTOR"/>
    <property type="match status" value="1"/>
</dbReference>
<keyword evidence="5 10" id="KW-0472">Membrane</keyword>
<comment type="subcellular location">
    <subcellularLocation>
        <location evidence="1">Membrane</location>
        <topology evidence="1">Multi-pass membrane protein</topology>
    </subcellularLocation>
</comment>
<dbReference type="Pfam" id="PF00003">
    <property type="entry name" value="7tm_3"/>
    <property type="match status" value="1"/>
</dbReference>
<feature type="transmembrane region" description="Helical" evidence="10">
    <location>
        <begin position="571"/>
        <end position="594"/>
    </location>
</feature>
<evidence type="ECO:0000256" key="1">
    <source>
        <dbReference type="ARBA" id="ARBA00004141"/>
    </source>
</evidence>
<protein>
    <submittedName>
        <fullName evidence="13">Acid type B receptor subunit 2</fullName>
    </submittedName>
</protein>
<dbReference type="SUPFAM" id="SSF53850">
    <property type="entry name" value="Periplasmic binding protein-like II"/>
    <property type="match status" value="1"/>
</dbReference>
<feature type="signal peptide" evidence="11">
    <location>
        <begin position="1"/>
        <end position="23"/>
    </location>
</feature>
<name>A0A9N8HEU1_9STRA</name>
<feature type="transmembrane region" description="Helical" evidence="10">
    <location>
        <begin position="455"/>
        <end position="478"/>
    </location>
</feature>
<feature type="transmembrane region" description="Helical" evidence="10">
    <location>
        <begin position="413"/>
        <end position="434"/>
    </location>
</feature>
<reference evidence="13" key="1">
    <citation type="submission" date="2020-06" db="EMBL/GenBank/DDBJ databases">
        <authorList>
            <consortium name="Plant Systems Biology data submission"/>
        </authorList>
    </citation>
    <scope>NUCLEOTIDE SEQUENCE</scope>
    <source>
        <strain evidence="13">D6</strain>
    </source>
</reference>
<evidence type="ECO:0000259" key="12">
    <source>
        <dbReference type="PROSITE" id="PS50259"/>
    </source>
</evidence>
<feature type="domain" description="G-protein coupled receptors family 3 profile" evidence="12">
    <location>
        <begin position="412"/>
        <end position="590"/>
    </location>
</feature>
<dbReference type="GO" id="GO:0004965">
    <property type="term" value="F:G protein-coupled GABA receptor activity"/>
    <property type="evidence" value="ECO:0007669"/>
    <property type="project" value="InterPro"/>
</dbReference>
<accession>A0A9N8HEU1</accession>
<dbReference type="GO" id="GO:0038039">
    <property type="term" value="C:G protein-coupled receptor heterodimeric complex"/>
    <property type="evidence" value="ECO:0007669"/>
    <property type="project" value="TreeGrafter"/>
</dbReference>
<feature type="transmembrane region" description="Helical" evidence="10">
    <location>
        <begin position="544"/>
        <end position="565"/>
    </location>
</feature>
<keyword evidence="6 13" id="KW-0675">Receptor</keyword>
<evidence type="ECO:0000256" key="7">
    <source>
        <dbReference type="ARBA" id="ARBA00023180"/>
    </source>
</evidence>
<evidence type="ECO:0000313" key="13">
    <source>
        <dbReference type="EMBL" id="CAB9509695.1"/>
    </source>
</evidence>
<evidence type="ECO:0000256" key="2">
    <source>
        <dbReference type="ARBA" id="ARBA00022692"/>
    </source>
</evidence>
<keyword evidence="11" id="KW-0732">Signal</keyword>
<dbReference type="AlphaFoldDB" id="A0A9N8HEU1"/>
<keyword evidence="7" id="KW-0325">Glycoprotein</keyword>
<evidence type="ECO:0000256" key="5">
    <source>
        <dbReference type="ARBA" id="ARBA00023136"/>
    </source>
</evidence>
<keyword evidence="8" id="KW-0807">Transducer</keyword>
<dbReference type="OrthoDB" id="2148698at2759"/>
<evidence type="ECO:0000256" key="8">
    <source>
        <dbReference type="ARBA" id="ARBA00023224"/>
    </source>
</evidence>
<proteinExistence type="predicted"/>
<feature type="region of interest" description="Disordered" evidence="9">
    <location>
        <begin position="684"/>
        <end position="719"/>
    </location>
</feature>
<comment type="caution">
    <text evidence="13">The sequence shown here is derived from an EMBL/GenBank/DDBJ whole genome shotgun (WGS) entry which is preliminary data.</text>
</comment>
<dbReference type="InterPro" id="IPR017978">
    <property type="entry name" value="GPCR_3_C"/>
</dbReference>
<feature type="transmembrane region" description="Helical" evidence="10">
    <location>
        <begin position="341"/>
        <end position="359"/>
    </location>
</feature>
<dbReference type="EMBL" id="CAICTM010000400">
    <property type="protein sequence ID" value="CAB9509695.1"/>
    <property type="molecule type" value="Genomic_DNA"/>
</dbReference>
<dbReference type="InterPro" id="IPR002455">
    <property type="entry name" value="GPCR3_GABA-B"/>
</dbReference>
<dbReference type="CDD" id="cd15047">
    <property type="entry name" value="7tmC_GABA-B-like"/>
    <property type="match status" value="1"/>
</dbReference>
<evidence type="ECO:0000256" key="10">
    <source>
        <dbReference type="SAM" id="Phobius"/>
    </source>
</evidence>
<keyword evidence="3 10" id="KW-1133">Transmembrane helix</keyword>
<dbReference type="Proteomes" id="UP001153069">
    <property type="component" value="Unassembled WGS sequence"/>
</dbReference>